<gene>
    <name evidence="2" type="ORF">RCO7_15206</name>
</gene>
<feature type="region of interest" description="Disordered" evidence="1">
    <location>
        <begin position="31"/>
        <end position="72"/>
    </location>
</feature>
<organism evidence="2 3">
    <name type="scientific">Rhynchosporium graminicola</name>
    <dbReference type="NCBI Taxonomy" id="2792576"/>
    <lineage>
        <taxon>Eukaryota</taxon>
        <taxon>Fungi</taxon>
        <taxon>Dikarya</taxon>
        <taxon>Ascomycota</taxon>
        <taxon>Pezizomycotina</taxon>
        <taxon>Leotiomycetes</taxon>
        <taxon>Helotiales</taxon>
        <taxon>Ploettnerulaceae</taxon>
        <taxon>Rhynchosporium</taxon>
    </lineage>
</organism>
<reference evidence="3" key="1">
    <citation type="submission" date="2016-03" db="EMBL/GenBank/DDBJ databases">
        <authorList>
            <person name="Ploux O."/>
        </authorList>
    </citation>
    <scope>NUCLEOTIDE SEQUENCE [LARGE SCALE GENOMIC DNA]</scope>
    <source>
        <strain evidence="3">UK7</strain>
    </source>
</reference>
<dbReference type="InParanoid" id="A0A1E1LQX5"/>
<sequence>MCYEIWKRYRSCCGEEVFVRTYKCDDRRCTGMKPPSYRSSSAKCGPCERKDKREKEDRKEQAKRDKYAYENR</sequence>
<dbReference type="EMBL" id="FJUW01000078">
    <property type="protein sequence ID" value="CZT12913.1"/>
    <property type="molecule type" value="Genomic_DNA"/>
</dbReference>
<dbReference type="AlphaFoldDB" id="A0A1E1LQX5"/>
<name>A0A1E1LQX5_9HELO</name>
<feature type="compositionally biased region" description="Basic and acidic residues" evidence="1">
    <location>
        <begin position="46"/>
        <end position="72"/>
    </location>
</feature>
<proteinExistence type="predicted"/>
<evidence type="ECO:0000313" key="2">
    <source>
        <dbReference type="EMBL" id="CZT12913.1"/>
    </source>
</evidence>
<evidence type="ECO:0000313" key="3">
    <source>
        <dbReference type="Proteomes" id="UP000178129"/>
    </source>
</evidence>
<dbReference type="Proteomes" id="UP000178129">
    <property type="component" value="Unassembled WGS sequence"/>
</dbReference>
<protein>
    <submittedName>
        <fullName evidence="2">Uncharacterized protein</fullName>
    </submittedName>
</protein>
<comment type="caution">
    <text evidence="2">The sequence shown here is derived from an EMBL/GenBank/DDBJ whole genome shotgun (WGS) entry which is preliminary data.</text>
</comment>
<evidence type="ECO:0000256" key="1">
    <source>
        <dbReference type="SAM" id="MobiDB-lite"/>
    </source>
</evidence>
<keyword evidence="3" id="KW-1185">Reference proteome</keyword>
<accession>A0A1E1LQX5</accession>